<evidence type="ECO:0008006" key="4">
    <source>
        <dbReference type="Google" id="ProtNLM"/>
    </source>
</evidence>
<dbReference type="Proteomes" id="UP001303046">
    <property type="component" value="Unassembled WGS sequence"/>
</dbReference>
<evidence type="ECO:0000313" key="2">
    <source>
        <dbReference type="EMBL" id="KAK6752768.1"/>
    </source>
</evidence>
<dbReference type="PANTHER" id="PTHR21593">
    <property type="entry name" value="PRION-LIKE- Q/N-RICH -DOMAIN-BEARING PROTEIN PROTEIN"/>
    <property type="match status" value="1"/>
</dbReference>
<feature type="chain" id="PRO_5047089105" description="SXP/RAL-2 family protein Ani s 5-like cation-binding domain-containing protein" evidence="1">
    <location>
        <begin position="21"/>
        <end position="212"/>
    </location>
</feature>
<name>A0ABR1DRG7_NECAM</name>
<sequence length="212" mass="24447">MSRAVHFSAVIVGLIAMVSAHGFGRGLFGHPPPPPCGLPPFVDDLPADAQKKLREIWADYKEGEKCYHQHGLTRELMDSLPDDVRREIHKGAFLPPPLKKAPKDIQDQFKAIMQDKSIPFEDKPKKMHELAQKILKGDMLKEFNDFHNKMEEHKKTIAEKAEKLSPEAKEAYDKIGKLEKEKHEIIHKLSEPAQQELFELYRERRDKFPKPL</sequence>
<keyword evidence="3" id="KW-1185">Reference proteome</keyword>
<gene>
    <name evidence="2" type="primary">Necator_chrIV.g17193</name>
    <name evidence="2" type="ORF">RB195_003895</name>
</gene>
<comment type="caution">
    <text evidence="2">The sequence shown here is derived from an EMBL/GenBank/DDBJ whole genome shotgun (WGS) entry which is preliminary data.</text>
</comment>
<proteinExistence type="predicted"/>
<dbReference type="PANTHER" id="PTHR21593:SF39">
    <property type="entry name" value="DUF148 DOMAIN-CONTAINING PROTEIN"/>
    <property type="match status" value="1"/>
</dbReference>
<accession>A0ABR1DRG7</accession>
<evidence type="ECO:0000256" key="1">
    <source>
        <dbReference type="SAM" id="SignalP"/>
    </source>
</evidence>
<keyword evidence="1" id="KW-0732">Signal</keyword>
<dbReference type="EMBL" id="JAVFWL010000004">
    <property type="protein sequence ID" value="KAK6752768.1"/>
    <property type="molecule type" value="Genomic_DNA"/>
</dbReference>
<dbReference type="InterPro" id="IPR052823">
    <property type="entry name" value="SXP/RAL-2_related"/>
</dbReference>
<reference evidence="2 3" key="1">
    <citation type="submission" date="2023-08" db="EMBL/GenBank/DDBJ databases">
        <title>A Necator americanus chromosomal reference genome.</title>
        <authorList>
            <person name="Ilik V."/>
            <person name="Petrzelkova K.J."/>
            <person name="Pardy F."/>
            <person name="Fuh T."/>
            <person name="Niatou-Singa F.S."/>
            <person name="Gouil Q."/>
            <person name="Baker L."/>
            <person name="Ritchie M.E."/>
            <person name="Jex A.R."/>
            <person name="Gazzola D."/>
            <person name="Li H."/>
            <person name="Toshio Fujiwara R."/>
            <person name="Zhan B."/>
            <person name="Aroian R.V."/>
            <person name="Pafco B."/>
            <person name="Schwarz E.M."/>
        </authorList>
    </citation>
    <scope>NUCLEOTIDE SEQUENCE [LARGE SCALE GENOMIC DNA]</scope>
    <source>
        <strain evidence="2 3">Aroian</strain>
        <tissue evidence="2">Whole animal</tissue>
    </source>
</reference>
<feature type="signal peptide" evidence="1">
    <location>
        <begin position="1"/>
        <end position="20"/>
    </location>
</feature>
<evidence type="ECO:0000313" key="3">
    <source>
        <dbReference type="Proteomes" id="UP001303046"/>
    </source>
</evidence>
<protein>
    <recommendedName>
        <fullName evidence="4">SXP/RAL-2 family protein Ani s 5-like cation-binding domain-containing protein</fullName>
    </recommendedName>
</protein>
<organism evidence="2 3">
    <name type="scientific">Necator americanus</name>
    <name type="common">Human hookworm</name>
    <dbReference type="NCBI Taxonomy" id="51031"/>
    <lineage>
        <taxon>Eukaryota</taxon>
        <taxon>Metazoa</taxon>
        <taxon>Ecdysozoa</taxon>
        <taxon>Nematoda</taxon>
        <taxon>Chromadorea</taxon>
        <taxon>Rhabditida</taxon>
        <taxon>Rhabditina</taxon>
        <taxon>Rhabditomorpha</taxon>
        <taxon>Strongyloidea</taxon>
        <taxon>Ancylostomatidae</taxon>
        <taxon>Bunostominae</taxon>
        <taxon>Necator</taxon>
    </lineage>
</organism>